<feature type="transmembrane region" description="Helical" evidence="6">
    <location>
        <begin position="431"/>
        <end position="455"/>
    </location>
</feature>
<comment type="subcellular location">
    <subcellularLocation>
        <location evidence="1">Cell membrane</location>
        <topology evidence="1">Multi-pass membrane protein</topology>
    </subcellularLocation>
</comment>
<evidence type="ECO:0000256" key="5">
    <source>
        <dbReference type="ARBA" id="ARBA00023136"/>
    </source>
</evidence>
<sequence>MLYNYVKIAVRKLWRAPLYSLLNTGGLALGIAAFLLILEYISFERSYNQFHTQLPTLYRVLMQNKDGDVWTDMAPALAPLGSRQFSDVRAFCRVAESAADGIVTYGSGNGKSVRKSFRESDIAYADGSFFTLFSFPVLRGRAAAALNQPNTVAISATQARKYFGNDEPVGQILTLNNQFGQTPYTVSAVYADMPANSDLRFDMVFSLETLANPANLNGNSWARLDAFDGSYVTTFLALTPDASYQSLTDNFNAFWKKQRPDDQNRILLQPATNMHLAASLSDPYRTTGNLGFVYLLGGIAVLILAIAWFNYINLSTAGALKRAKEVGVRKVVGAGQGQLISQFLGESTLLNAAGFGLALLLVGMFQGLFNQLVQKELSLAILMTNQFWLLGLGLLVVGALASGGYTAFVLSSFQPIHTLKNASVRSTQGGLLRQTLVVFQFAVSVILIIGTVVLYRQLLFMQNQNLGLSLAQRVVIKGPEVGKDDSFRQRAAALQHDLDQLPYITNVSNTGIVPGNSYNFTASGITRQNPRPDDEKKGYAMGIIDDRFLTTYSIALAAGANFTPAQCDAGWEKSAKVMVNERAVRQLGFASAQAAVGQIINWGKPYEIVGVVKDYHHQSLREVIEPVIFLPRSYGGNLTVQLATSQMQAKLSELERLYKASFPGNPFEFFFVDEQYNQQYQAEQQYGRIFTTASLLAIFLACLGLFGLATYATEQRTKEIGVRKVLGASVGSIVALLSTDFLRLVLIAILIASPLAWYAMHRWLQEFAYKIDLAWWMFAGAGLLAIGIALLTIGFRSVKAALANPVNSLRTE</sequence>
<accession>A0A6M5YEQ1</accession>
<dbReference type="AlphaFoldDB" id="A0A6M5YEQ1"/>
<dbReference type="PANTHER" id="PTHR30572">
    <property type="entry name" value="MEMBRANE COMPONENT OF TRANSPORTER-RELATED"/>
    <property type="match status" value="1"/>
</dbReference>
<evidence type="ECO:0000259" key="8">
    <source>
        <dbReference type="Pfam" id="PF12704"/>
    </source>
</evidence>
<organism evidence="9 10">
    <name type="scientific">Spirosoma taeanense</name>
    <dbReference type="NCBI Taxonomy" id="2735870"/>
    <lineage>
        <taxon>Bacteria</taxon>
        <taxon>Pseudomonadati</taxon>
        <taxon>Bacteroidota</taxon>
        <taxon>Cytophagia</taxon>
        <taxon>Cytophagales</taxon>
        <taxon>Cytophagaceae</taxon>
        <taxon>Spirosoma</taxon>
    </lineage>
</organism>
<dbReference type="RefSeq" id="WP_171741313.1">
    <property type="nucleotide sequence ID" value="NZ_CP053435.1"/>
</dbReference>
<feature type="transmembrane region" description="Helical" evidence="6">
    <location>
        <begin position="389"/>
        <end position="410"/>
    </location>
</feature>
<evidence type="ECO:0000256" key="3">
    <source>
        <dbReference type="ARBA" id="ARBA00022692"/>
    </source>
</evidence>
<feature type="domain" description="MacB-like periplasmic core" evidence="8">
    <location>
        <begin position="20"/>
        <end position="249"/>
    </location>
</feature>
<evidence type="ECO:0000256" key="4">
    <source>
        <dbReference type="ARBA" id="ARBA00022989"/>
    </source>
</evidence>
<dbReference type="InterPro" id="IPR025857">
    <property type="entry name" value="MacB_PCD"/>
</dbReference>
<evidence type="ECO:0000256" key="1">
    <source>
        <dbReference type="ARBA" id="ARBA00004651"/>
    </source>
</evidence>
<dbReference type="InterPro" id="IPR003838">
    <property type="entry name" value="ABC3_permease_C"/>
</dbReference>
<dbReference type="EMBL" id="CP053435">
    <property type="protein sequence ID" value="QJW91462.1"/>
    <property type="molecule type" value="Genomic_DNA"/>
</dbReference>
<name>A0A6M5YEQ1_9BACT</name>
<dbReference type="GO" id="GO:0005886">
    <property type="term" value="C:plasma membrane"/>
    <property type="evidence" value="ECO:0007669"/>
    <property type="project" value="UniProtKB-SubCell"/>
</dbReference>
<feature type="domain" description="ABC3 transporter permease C-terminal" evidence="7">
    <location>
        <begin position="693"/>
        <end position="800"/>
    </location>
</feature>
<feature type="transmembrane region" description="Helical" evidence="6">
    <location>
        <begin position="773"/>
        <end position="795"/>
    </location>
</feature>
<feature type="domain" description="ABC3 transporter permease C-terminal" evidence="7">
    <location>
        <begin position="299"/>
        <end position="412"/>
    </location>
</feature>
<proteinExistence type="predicted"/>
<feature type="transmembrane region" description="Helical" evidence="6">
    <location>
        <begin position="21"/>
        <end position="43"/>
    </location>
</feature>
<dbReference type="GO" id="GO:0022857">
    <property type="term" value="F:transmembrane transporter activity"/>
    <property type="evidence" value="ECO:0007669"/>
    <property type="project" value="TreeGrafter"/>
</dbReference>
<dbReference type="PANTHER" id="PTHR30572:SF18">
    <property type="entry name" value="ABC-TYPE MACROLIDE FAMILY EXPORT SYSTEM PERMEASE COMPONENT 2"/>
    <property type="match status" value="1"/>
</dbReference>
<protein>
    <submittedName>
        <fullName evidence="9">FtsX-like permease family protein</fullName>
    </submittedName>
</protein>
<keyword evidence="3 6" id="KW-0812">Transmembrane</keyword>
<dbReference type="Pfam" id="PF02687">
    <property type="entry name" value="FtsX"/>
    <property type="match status" value="2"/>
</dbReference>
<keyword evidence="2" id="KW-1003">Cell membrane</keyword>
<dbReference type="KEGG" id="stae:HNV11_19800"/>
<reference evidence="9 10" key="1">
    <citation type="submission" date="2020-05" db="EMBL/GenBank/DDBJ databases">
        <title>Genome sequencing of Spirosoma sp. TS118.</title>
        <authorList>
            <person name="Lee J.-H."/>
            <person name="Jeong S."/>
            <person name="Zhao L."/>
            <person name="Jung J.-H."/>
            <person name="Kim M.-K."/>
            <person name="Lim S."/>
        </authorList>
    </citation>
    <scope>NUCLEOTIDE SEQUENCE [LARGE SCALE GENOMIC DNA]</scope>
    <source>
        <strain evidence="9 10">TS118</strain>
    </source>
</reference>
<keyword evidence="5 6" id="KW-0472">Membrane</keyword>
<feature type="domain" description="MacB-like periplasmic core" evidence="8">
    <location>
        <begin position="442"/>
        <end position="644"/>
    </location>
</feature>
<keyword evidence="4 6" id="KW-1133">Transmembrane helix</keyword>
<feature type="transmembrane region" description="Helical" evidence="6">
    <location>
        <begin position="291"/>
        <end position="312"/>
    </location>
</feature>
<feature type="transmembrane region" description="Helical" evidence="6">
    <location>
        <begin position="725"/>
        <end position="753"/>
    </location>
</feature>
<evidence type="ECO:0000259" key="7">
    <source>
        <dbReference type="Pfam" id="PF02687"/>
    </source>
</evidence>
<evidence type="ECO:0000256" key="6">
    <source>
        <dbReference type="SAM" id="Phobius"/>
    </source>
</evidence>
<keyword evidence="10" id="KW-1185">Reference proteome</keyword>
<dbReference type="Proteomes" id="UP000502756">
    <property type="component" value="Chromosome"/>
</dbReference>
<dbReference type="InterPro" id="IPR050250">
    <property type="entry name" value="Macrolide_Exporter_MacB"/>
</dbReference>
<feature type="transmembrane region" description="Helical" evidence="6">
    <location>
        <begin position="349"/>
        <end position="369"/>
    </location>
</feature>
<gene>
    <name evidence="9" type="ORF">HNV11_19800</name>
</gene>
<feature type="transmembrane region" description="Helical" evidence="6">
    <location>
        <begin position="689"/>
        <end position="713"/>
    </location>
</feature>
<evidence type="ECO:0000313" key="10">
    <source>
        <dbReference type="Proteomes" id="UP000502756"/>
    </source>
</evidence>
<dbReference type="Pfam" id="PF12704">
    <property type="entry name" value="MacB_PCD"/>
    <property type="match status" value="2"/>
</dbReference>
<evidence type="ECO:0000256" key="2">
    <source>
        <dbReference type="ARBA" id="ARBA00022475"/>
    </source>
</evidence>
<evidence type="ECO:0000313" key="9">
    <source>
        <dbReference type="EMBL" id="QJW91462.1"/>
    </source>
</evidence>